<dbReference type="RefSeq" id="WP_376893981.1">
    <property type="nucleotide sequence ID" value="NZ_JBHULS010000004.1"/>
</dbReference>
<comment type="cofactor">
    <cofactor evidence="3">
        <name>Mg(2+)</name>
        <dbReference type="ChEBI" id="CHEBI:18420"/>
    </cofactor>
</comment>
<feature type="binding site" evidence="3">
    <location>
        <position position="345"/>
    </location>
    <ligand>
        <name>CTP</name>
        <dbReference type="ChEBI" id="CHEBI:37563"/>
    </ligand>
</feature>
<comment type="catalytic activity">
    <reaction evidence="3 4">
        <text>N-[(R)-4-phosphopantothenoyl]-L-cysteine + H(+) = (R)-4'-phosphopantetheine + CO2</text>
        <dbReference type="Rhea" id="RHEA:16793"/>
        <dbReference type="ChEBI" id="CHEBI:15378"/>
        <dbReference type="ChEBI" id="CHEBI:16526"/>
        <dbReference type="ChEBI" id="CHEBI:59458"/>
        <dbReference type="ChEBI" id="CHEBI:61723"/>
        <dbReference type="EC" id="4.1.1.36"/>
    </reaction>
</comment>
<comment type="pathway">
    <text evidence="3 4">Cofactor biosynthesis; coenzyme A biosynthesis; CoA from (R)-pantothenate: step 2/5.</text>
</comment>
<keyword evidence="3" id="KW-0460">Magnesium</keyword>
<comment type="function">
    <text evidence="3">Catalyzes two sequential steps in the biosynthesis of coenzyme A. In the first step cysteine is conjugated to 4'-phosphopantothenate to form 4-phosphopantothenoylcysteine. In the second step the latter compound is decarboxylated to form 4'-phosphopantotheine.</text>
</comment>
<proteinExistence type="inferred from homology"/>
<feature type="binding site" evidence="3">
    <location>
        <position position="283"/>
    </location>
    <ligand>
        <name>CTP</name>
        <dbReference type="ChEBI" id="CHEBI:37563"/>
    </ligand>
</feature>
<feature type="domain" description="Flavoprotein" evidence="5">
    <location>
        <begin position="7"/>
        <end position="183"/>
    </location>
</feature>
<dbReference type="Pfam" id="PF02441">
    <property type="entry name" value="Flavoprotein"/>
    <property type="match status" value="1"/>
</dbReference>
<comment type="catalytic activity">
    <reaction evidence="3 4">
        <text>(R)-4'-phosphopantothenate + L-cysteine + CTP = N-[(R)-4-phosphopantothenoyl]-L-cysteine + CMP + diphosphate + H(+)</text>
        <dbReference type="Rhea" id="RHEA:19397"/>
        <dbReference type="ChEBI" id="CHEBI:10986"/>
        <dbReference type="ChEBI" id="CHEBI:15378"/>
        <dbReference type="ChEBI" id="CHEBI:33019"/>
        <dbReference type="ChEBI" id="CHEBI:35235"/>
        <dbReference type="ChEBI" id="CHEBI:37563"/>
        <dbReference type="ChEBI" id="CHEBI:59458"/>
        <dbReference type="ChEBI" id="CHEBI:60377"/>
        <dbReference type="EC" id="6.3.2.5"/>
    </reaction>
</comment>
<dbReference type="Proteomes" id="UP001597472">
    <property type="component" value="Unassembled WGS sequence"/>
</dbReference>
<dbReference type="SUPFAM" id="SSF52507">
    <property type="entry name" value="Homo-oligomeric flavin-containing Cys decarboxylases, HFCD"/>
    <property type="match status" value="1"/>
</dbReference>
<dbReference type="InterPro" id="IPR036551">
    <property type="entry name" value="Flavin_trans-like"/>
</dbReference>
<keyword evidence="2 3" id="KW-0456">Lyase</keyword>
<comment type="pathway">
    <text evidence="3 4">Cofactor biosynthesis; coenzyme A biosynthesis; CoA from (R)-pantothenate: step 3/5.</text>
</comment>
<dbReference type="InterPro" id="IPR007085">
    <property type="entry name" value="DNA/pantothenate-metab_flavo_C"/>
</dbReference>
<dbReference type="EC" id="6.3.2.5" evidence="3"/>
<gene>
    <name evidence="3 7" type="primary">coaBC</name>
    <name evidence="7" type="ORF">ACFSQP_09955</name>
</gene>
<comment type="similarity">
    <text evidence="3 4">In the C-terminal section; belongs to the PPC synthetase family.</text>
</comment>
<keyword evidence="3 4" id="KW-0285">Flavoprotein</keyword>
<keyword evidence="3 4" id="KW-0436">Ligase</keyword>
<evidence type="ECO:0000256" key="2">
    <source>
        <dbReference type="ARBA" id="ARBA00023239"/>
    </source>
</evidence>
<accession>A0ABW5KV03</accession>
<comment type="function">
    <text evidence="4">Catalyzes two steps in the biosynthesis of coenzyme A. In the first step cysteine is conjugated to 4'-phosphopantothenate to form 4-phosphopantothenoylcysteine, in the latter compound is decarboxylated to form 4'-phosphopantotheine.</text>
</comment>
<feature type="region of interest" description="Phosphopantothenoylcysteine decarboxylase" evidence="3">
    <location>
        <begin position="1"/>
        <end position="193"/>
    </location>
</feature>
<dbReference type="HAMAP" id="MF_02225">
    <property type="entry name" value="CoaBC"/>
    <property type="match status" value="1"/>
</dbReference>
<comment type="similarity">
    <text evidence="3 4">In the N-terminal section; belongs to the HFCD (homo-oligomeric flavin containing Cys decarboxylase) superfamily.</text>
</comment>
<comment type="caution">
    <text evidence="7">The sequence shown here is derived from an EMBL/GenBank/DDBJ whole genome shotgun (WGS) entry which is preliminary data.</text>
</comment>
<dbReference type="EMBL" id="JBHULS010000004">
    <property type="protein sequence ID" value="MFD2552138.1"/>
    <property type="molecule type" value="Genomic_DNA"/>
</dbReference>
<dbReference type="SUPFAM" id="SSF102645">
    <property type="entry name" value="CoaB-like"/>
    <property type="match status" value="1"/>
</dbReference>
<dbReference type="PANTHER" id="PTHR14359">
    <property type="entry name" value="HOMO-OLIGOMERIC FLAVIN CONTAINING CYS DECARBOXYLASE FAMILY"/>
    <property type="match status" value="1"/>
</dbReference>
<feature type="binding site" evidence="3">
    <location>
        <position position="327"/>
    </location>
    <ligand>
        <name>CTP</name>
        <dbReference type="ChEBI" id="CHEBI:37563"/>
    </ligand>
</feature>
<feature type="binding site" evidence="3">
    <location>
        <position position="293"/>
    </location>
    <ligand>
        <name>CTP</name>
        <dbReference type="ChEBI" id="CHEBI:37563"/>
    </ligand>
</feature>
<dbReference type="EC" id="4.1.1.36" evidence="3"/>
<evidence type="ECO:0000256" key="4">
    <source>
        <dbReference type="RuleBase" id="RU364078"/>
    </source>
</evidence>
<evidence type="ECO:0000259" key="6">
    <source>
        <dbReference type="Pfam" id="PF04127"/>
    </source>
</evidence>
<evidence type="ECO:0000313" key="8">
    <source>
        <dbReference type="Proteomes" id="UP001597472"/>
    </source>
</evidence>
<feature type="region of interest" description="Phosphopantothenate--cysteine ligase" evidence="3">
    <location>
        <begin position="194"/>
        <end position="403"/>
    </location>
</feature>
<dbReference type="InterPro" id="IPR035929">
    <property type="entry name" value="CoaB-like_sf"/>
</dbReference>
<dbReference type="InterPro" id="IPR005252">
    <property type="entry name" value="CoaBC"/>
</dbReference>
<name>A0ABW5KV03_9FLAO</name>
<dbReference type="NCBIfam" id="TIGR00521">
    <property type="entry name" value="coaBC_dfp"/>
    <property type="match status" value="1"/>
</dbReference>
<comment type="caution">
    <text evidence="3">Lacks conserved residue(s) required for the propagation of feature annotation.</text>
</comment>
<feature type="binding site" evidence="3">
    <location>
        <position position="341"/>
    </location>
    <ligand>
        <name>CTP</name>
        <dbReference type="ChEBI" id="CHEBI:37563"/>
    </ligand>
</feature>
<feature type="domain" description="DNA/pantothenate metabolism flavoprotein C-terminal" evidence="6">
    <location>
        <begin position="189"/>
        <end position="399"/>
    </location>
</feature>
<protein>
    <recommendedName>
        <fullName evidence="3">Coenzyme A biosynthesis bifunctional protein CoaBC</fullName>
    </recommendedName>
    <alternativeName>
        <fullName evidence="3">DNA/pantothenate metabolism flavoprotein</fullName>
    </alternativeName>
    <alternativeName>
        <fullName evidence="3">Phosphopantothenoylcysteine synthetase/decarboxylase</fullName>
        <shortName evidence="3">PPCS-PPCDC</shortName>
    </alternativeName>
    <domain>
        <recommendedName>
            <fullName evidence="3">Phosphopantothenoylcysteine decarboxylase</fullName>
            <shortName evidence="3">PPC decarboxylase</shortName>
            <shortName evidence="3">PPC-DC</shortName>
            <ecNumber evidence="3">4.1.1.36</ecNumber>
        </recommendedName>
        <alternativeName>
            <fullName evidence="3">CoaC</fullName>
        </alternativeName>
    </domain>
    <domain>
        <recommendedName>
            <fullName evidence="3">Phosphopantothenate--cysteine ligase</fullName>
            <ecNumber evidence="3">6.3.2.5</ecNumber>
        </recommendedName>
        <alternativeName>
            <fullName evidence="3">CoaB</fullName>
        </alternativeName>
        <alternativeName>
            <fullName evidence="3">Phosphopantothenoylcysteine synthetase</fullName>
            <shortName evidence="3">PPC synthetase</shortName>
            <shortName evidence="3">PPC-S</shortName>
        </alternativeName>
    </domain>
</protein>
<evidence type="ECO:0000313" key="7">
    <source>
        <dbReference type="EMBL" id="MFD2552138.1"/>
    </source>
</evidence>
<evidence type="ECO:0000259" key="5">
    <source>
        <dbReference type="Pfam" id="PF02441"/>
    </source>
</evidence>
<dbReference type="Gene3D" id="3.40.50.1950">
    <property type="entry name" value="Flavin prenyltransferase-like"/>
    <property type="match status" value="1"/>
</dbReference>
<evidence type="ECO:0000256" key="1">
    <source>
        <dbReference type="ARBA" id="ARBA00022793"/>
    </source>
</evidence>
<sequence length="403" mass="43501">MSILSGKNVLLGISAGIAAYKTASLVRCFIKAGAHVKVVMTPASKEFVTPLTLSTLSKNPVLSSFTNPEDDNETWNNHVELGLWADLFLIAPATAHTLAKMANGVCDNLLLATYLSAKCPVYFAPAMDLDMYKHPSSKTSFDTLQSFGNVMIPATSGELASGLVGQGRMAEPEDIVRFIEDHLLSNMPLRGRKVLITAGPTYEAIDPVRFIGNHSSGKMGFEVAKAAANLGAQVVLIAGPTQQQINHNLVSVIPVVSAAQMYQAAHNHFKDCHIAILAAAVADYKPKQVATQKIKKKSENLTLELEKTQDILASLGAIKEQQFLVGFALETTNALKHAKEKLKAKNLNLIVLNSLQDKGAGFSTDTNKVTLIDAHEHETSFSLKLKSEVAADIMNVIIEQYHA</sequence>
<evidence type="ECO:0000256" key="3">
    <source>
        <dbReference type="HAMAP-Rule" id="MF_02225"/>
    </source>
</evidence>
<dbReference type="InterPro" id="IPR003382">
    <property type="entry name" value="Flavoprotein"/>
</dbReference>
<dbReference type="PANTHER" id="PTHR14359:SF6">
    <property type="entry name" value="PHOSPHOPANTOTHENOYLCYSTEINE DECARBOXYLASE"/>
    <property type="match status" value="1"/>
</dbReference>
<dbReference type="Pfam" id="PF04127">
    <property type="entry name" value="DFP"/>
    <property type="match status" value="1"/>
</dbReference>
<keyword evidence="1 3" id="KW-0210">Decarboxylase</keyword>
<keyword evidence="3 4" id="KW-0288">FMN</keyword>
<dbReference type="GO" id="GO:0004633">
    <property type="term" value="F:phosphopantothenoylcysteine decarboxylase activity"/>
    <property type="evidence" value="ECO:0007669"/>
    <property type="project" value="UniProtKB-EC"/>
</dbReference>
<dbReference type="Gene3D" id="3.40.50.10300">
    <property type="entry name" value="CoaB-like"/>
    <property type="match status" value="1"/>
</dbReference>
<reference evidence="8" key="1">
    <citation type="journal article" date="2019" name="Int. J. Syst. Evol. Microbiol.">
        <title>The Global Catalogue of Microorganisms (GCM) 10K type strain sequencing project: providing services to taxonomists for standard genome sequencing and annotation.</title>
        <authorList>
            <consortium name="The Broad Institute Genomics Platform"/>
            <consortium name="The Broad Institute Genome Sequencing Center for Infectious Disease"/>
            <person name="Wu L."/>
            <person name="Ma J."/>
        </authorList>
    </citation>
    <scope>NUCLEOTIDE SEQUENCE [LARGE SCALE GENOMIC DNA]</scope>
    <source>
        <strain evidence="8">KCTC 42587</strain>
    </source>
</reference>
<keyword evidence="3" id="KW-0511">Multifunctional enzyme</keyword>
<keyword evidence="3" id="KW-0479">Metal-binding</keyword>
<dbReference type="GO" id="GO:0004632">
    <property type="term" value="F:phosphopantothenate--cysteine ligase activity"/>
    <property type="evidence" value="ECO:0007669"/>
    <property type="project" value="UniProtKB-EC"/>
</dbReference>
<keyword evidence="8" id="KW-1185">Reference proteome</keyword>
<comment type="cofactor">
    <cofactor evidence="3">
        <name>FMN</name>
        <dbReference type="ChEBI" id="CHEBI:58210"/>
    </cofactor>
    <text evidence="3">Binds 1 FMN per subunit.</text>
</comment>
<organism evidence="7 8">
    <name type="scientific">Bizionia sediminis</name>
    <dbReference type="NCBI Taxonomy" id="1737064"/>
    <lineage>
        <taxon>Bacteria</taxon>
        <taxon>Pseudomonadati</taxon>
        <taxon>Bacteroidota</taxon>
        <taxon>Flavobacteriia</taxon>
        <taxon>Flavobacteriales</taxon>
        <taxon>Flavobacteriaceae</taxon>
        <taxon>Bizionia</taxon>
    </lineage>
</organism>